<dbReference type="Pfam" id="PF00665">
    <property type="entry name" value="rve"/>
    <property type="match status" value="1"/>
</dbReference>
<dbReference type="Pfam" id="PF01359">
    <property type="entry name" value="Transposase_1"/>
    <property type="match status" value="1"/>
</dbReference>
<feature type="coiled-coil region" evidence="3">
    <location>
        <begin position="1128"/>
        <end position="1202"/>
    </location>
</feature>
<keyword evidence="3" id="KW-0175">Coiled coil</keyword>
<feature type="coiled-coil region" evidence="3">
    <location>
        <begin position="1575"/>
        <end position="1649"/>
    </location>
</feature>
<dbReference type="Gene3D" id="1.10.340.70">
    <property type="match status" value="2"/>
</dbReference>
<dbReference type="PROSITE" id="PS50158">
    <property type="entry name" value="ZF_CCHC"/>
    <property type="match status" value="1"/>
</dbReference>
<feature type="domain" description="Integrase catalytic" evidence="6">
    <location>
        <begin position="1747"/>
        <end position="1907"/>
    </location>
</feature>
<accession>A0ABY6LNK6</accession>
<name>A0ABY6LNK6_9ARAC</name>
<dbReference type="InterPro" id="IPR001888">
    <property type="entry name" value="Transposase_1"/>
</dbReference>
<evidence type="ECO:0000256" key="3">
    <source>
        <dbReference type="SAM" id="Coils"/>
    </source>
</evidence>
<dbReference type="InterPro" id="IPR012337">
    <property type="entry name" value="RNaseH-like_sf"/>
</dbReference>
<keyword evidence="2" id="KW-0479">Metal-binding</keyword>
<dbReference type="Gene3D" id="3.30.420.10">
    <property type="entry name" value="Ribonuclease H-like superfamily/Ribonuclease H"/>
    <property type="match status" value="5"/>
</dbReference>
<dbReference type="PANTHER" id="PTHR37984">
    <property type="entry name" value="PROTEIN CBG26694"/>
    <property type="match status" value="1"/>
</dbReference>
<dbReference type="InterPro" id="IPR054722">
    <property type="entry name" value="PolX-like_BBD"/>
</dbReference>
<keyword evidence="8" id="KW-1185">Reference proteome</keyword>
<evidence type="ECO:0000256" key="1">
    <source>
        <dbReference type="ARBA" id="ARBA00012493"/>
    </source>
</evidence>
<dbReference type="InterPro" id="IPR041588">
    <property type="entry name" value="Integrase_H2C2"/>
</dbReference>
<dbReference type="SUPFAM" id="SSF57756">
    <property type="entry name" value="Retrovirus zinc finger-like domains"/>
    <property type="match status" value="1"/>
</dbReference>
<evidence type="ECO:0000313" key="7">
    <source>
        <dbReference type="EMBL" id="UYV82434.1"/>
    </source>
</evidence>
<dbReference type="SMART" id="SM00343">
    <property type="entry name" value="ZnF_C2HC"/>
    <property type="match status" value="1"/>
</dbReference>
<evidence type="ECO:0000256" key="2">
    <source>
        <dbReference type="PROSITE-ProRule" id="PRU00047"/>
    </source>
</evidence>
<dbReference type="Pfam" id="PF25597">
    <property type="entry name" value="SH3_retrovirus"/>
    <property type="match status" value="1"/>
</dbReference>
<evidence type="ECO:0000256" key="4">
    <source>
        <dbReference type="SAM" id="MobiDB-lite"/>
    </source>
</evidence>
<keyword evidence="2" id="KW-0863">Zinc-finger</keyword>
<keyword evidence="2" id="KW-0862">Zinc</keyword>
<dbReference type="Gene3D" id="4.10.60.10">
    <property type="entry name" value="Zinc finger, CCHC-type"/>
    <property type="match status" value="1"/>
</dbReference>
<dbReference type="Pfam" id="PF00098">
    <property type="entry name" value="zf-CCHC"/>
    <property type="match status" value="1"/>
</dbReference>
<organism evidence="7 8">
    <name type="scientific">Cordylochernes scorpioides</name>
    <dbReference type="NCBI Taxonomy" id="51811"/>
    <lineage>
        <taxon>Eukaryota</taxon>
        <taxon>Metazoa</taxon>
        <taxon>Ecdysozoa</taxon>
        <taxon>Arthropoda</taxon>
        <taxon>Chelicerata</taxon>
        <taxon>Arachnida</taxon>
        <taxon>Pseudoscorpiones</taxon>
        <taxon>Cheliferoidea</taxon>
        <taxon>Chernetidae</taxon>
        <taxon>Cordylochernes</taxon>
    </lineage>
</organism>
<dbReference type="PANTHER" id="PTHR37984:SF5">
    <property type="entry name" value="PROTEIN NYNRIN-LIKE"/>
    <property type="match status" value="1"/>
</dbReference>
<protein>
    <recommendedName>
        <fullName evidence="1">RNA-directed DNA polymerase</fullName>
        <ecNumber evidence="1">2.7.7.49</ecNumber>
    </recommendedName>
</protein>
<feature type="domain" description="Integrase catalytic" evidence="6">
    <location>
        <begin position="635"/>
        <end position="732"/>
    </location>
</feature>
<dbReference type="Proteomes" id="UP001235939">
    <property type="component" value="Chromosome 21"/>
</dbReference>
<dbReference type="Pfam" id="PF14223">
    <property type="entry name" value="Retrotran_gag_2"/>
    <property type="match status" value="1"/>
</dbReference>
<dbReference type="EMBL" id="CP092883">
    <property type="protein sequence ID" value="UYV82434.1"/>
    <property type="molecule type" value="Genomic_DNA"/>
</dbReference>
<dbReference type="Pfam" id="PF13976">
    <property type="entry name" value="gag_pre-integrs"/>
    <property type="match status" value="1"/>
</dbReference>
<feature type="domain" description="CCHC-type" evidence="5">
    <location>
        <begin position="411"/>
        <end position="425"/>
    </location>
</feature>
<reference evidence="7 8" key="1">
    <citation type="submission" date="2022-01" db="EMBL/GenBank/DDBJ databases">
        <title>A chromosomal length assembly of Cordylochernes scorpioides.</title>
        <authorList>
            <person name="Zeh D."/>
            <person name="Zeh J."/>
        </authorList>
    </citation>
    <scope>NUCLEOTIDE SEQUENCE [LARGE SCALE GENOMIC DNA]</scope>
    <source>
        <strain evidence="7">IN4F17</strain>
        <tissue evidence="7">Whole Body</tissue>
    </source>
</reference>
<evidence type="ECO:0000259" key="5">
    <source>
        <dbReference type="PROSITE" id="PS50158"/>
    </source>
</evidence>
<dbReference type="InterPro" id="IPR001878">
    <property type="entry name" value="Znf_CCHC"/>
</dbReference>
<dbReference type="EC" id="2.7.7.49" evidence="1"/>
<dbReference type="InterPro" id="IPR036397">
    <property type="entry name" value="RNaseH_sf"/>
</dbReference>
<evidence type="ECO:0000259" key="6">
    <source>
        <dbReference type="PROSITE" id="PS50994"/>
    </source>
</evidence>
<dbReference type="Pfam" id="PF17921">
    <property type="entry name" value="Integrase_H2C2"/>
    <property type="match status" value="2"/>
</dbReference>
<evidence type="ECO:0000313" key="8">
    <source>
        <dbReference type="Proteomes" id="UP001235939"/>
    </source>
</evidence>
<dbReference type="InterPro" id="IPR025724">
    <property type="entry name" value="GAG-pre-integrase_dom"/>
</dbReference>
<sequence length="2334" mass="270273">MDWGVKENLIAVIALHKVGQSPSFIFKLLQNLNITRQFVYPTIERFNKAGTINDLERSGRPRVQRTQAAIKAILEKICRNPRRKQEILAKQMNLAPRTFSRIINEDLGLRAFKRRTGHLITPALRDIRREKVCSKRYHNLDQLKSALMRAMKEIPLEKVRAAIEQWPERLRSCVKNKGEHFERLAWLIRDTTCKMTSTLINTPLEKLNDQNYRSWKYNTKMMLIERELWKYVTEPTPDGEASRTIFNMKQEKALAMIALTISPSQQIHIMDCTTAREAWDTLEQVYEPKSRSRILQLKKQFISIRFEEQETMTNYLGRLKICSDHLREAGAEMQNQDLAYSMLAGLPESYDGIIMTFSNVEDKEFTSSKVKHVLLAEYERRMARRVNNTNEALQFGTTTRKEDKKKKNFTCYKCGKEGHIARSCRGKAKTPAPNFQPPRCSTHEIAGSEMLTALSCAIPDNSWVIDSGATHHVCNKREWFTNFRRITSDPILTASGTTRAEGCGDIKFKAYVGKHHVDLKLCNVLYVPNVRRNLLSVSSMENKGKIVNFANRRAQVFDSENRIVAIAHDENGLYVMKGRVILPNAELFNSQKSSQKQTLELWHQRFCHVNNDAIERMAKGELVKGAERETGHKLKVLRSDNGLEYCNHEFKTRLEQLDIKHELTNTYSPPMNSVAERANRVLLDITRYCLHSAELPQRFWAEAVNTAAYIRNKCYNSALGDKVPDELWSSRKPSVRHLKAFGCLAYSHIPSERRNKLDNRANRCILVGYSSQTKGYRLWCPETQHVIQTKHVKFDESKIGLKWTKVEDEPERYNHIWIEPDNQLEGDIDLKPEAERERNDDMSDQDLVGVNNDDIVQTRPKRIVRNPYGRAGKPKAELHFLDIIEPTTFEQAINSKEAPYWRRAMKDELRSLEDRNTWTLSDLPLGKRPISSKWVFKIKTNLKGDVERFKARLVQPHQRVQTAQPADPTKWIQVALSVEHNRQQSKLRNFFKPKVCTLSQQERSASNCPFFCPICIKKRIKVKHWLNECPDYDPNYKTERSSKNTQPKQFITTVTESTTSNETNKVTCLSTHNSPNKLIDFKICVNKHPLQAFMDTEDFELIVDTKDKTVYTKQSAEMALVCTTCNQLQQQQQNQIQQQQQNQIQQQQQQKQNQIQQQQQQQQQQQNQLQQQQQNQIQQQQQHQLQQQHQMQQQQRQQHQRQADLSFIEDPQDHQNTVMVKKRGLLRAVVPASFKEHVLKEYHDNMSHPSMNKTVKLIVPLFWRSDMVQEIKSYVRSCKTCQLTKSSNQPTLGQLIIPDTELQPAQVISADTIVMGTAAEKTKHKYIKCSLIILQDMFGHFPLSKTQLKQRYNVSTESFKVNGTIMTKLRTALLDKPKVKWSTLLPKVITDYNNTPHDVTGFPPSFLLFGYNVQPQFADNPSTSVEDARKLAIKRTQHHREISKRRHDSRHPDIEFKVGDLVLKRIPYNDPKLIKTAPKYEGPFQVLRRLSKVTNELSTTDQDNPPRNPTGDPIKAHISQLKKVKLHVIPNLKFQLLIGLDIAEDFELIVDTKDKTVYTKQSAEMALVCTTCNQLQQQQQNQIQQQQQNQIQQQQQQKQNQIQQQQQQQQQQQNQLQQQQQNQIQQQQQHQLQQQHQMQQQQRQQHQRQADLSFIEDPQDHQNTVMVKKRGLLRAVVPASFKEHVLKEYHDNMSHPSMNKTVKLIVPLFWRSDMVQEIKSYVRSCKTCQLTKSSNQPTLGQLIIPDTELQPAQVISADTIVMGTAAEKTKHKYIQVFIDHLTRYVWAFPTIKNTAQATLQCFNRILQVSLPIKHIITDNGKNFNSKEFKRCLKVHNIKQTFTTPYHPQSNGMCEKVNGTIMTKLRTALLDKPKVKWSTLLPKVITDYNNTPHDVTGFPPSFLLFGYNVQPQFADNPSTSVEDARKLAIKRTQHHREISKRRHDSRHPDIEFKVGDLVLKRIPYNDPKLIKTAPKYEGPFQVLRRLSKVTNELSTTDQDNPPRNPTGDPIKAHISQLKCRKKPSRTIAFQDHSMGSGTKAFKEGREEVADEPRSGRPTTARTDENVDRVLEVLRTDHRLSIQQIADTLHMSTFVVHGIVTEDLQMRKVCAKLVPKVLTQDQKELRVFRCQELLDLIQNQPDFLNSVVTGDESWMFEYDPESKRQSCAWHTKSSPRPKKARISKSRIKTMIIVFFDIRGIVHCEFVPQGQTVNSAFYLEVLRRFKRRIARVRSDIKDTVKLHHDMPPAIQPSSLPTSWPGATPRLGQLMPIRQDTTTPRVTIPRSPVESQDPLALLVHRPELVLTILESAVLGELAIAVYVQVRRRRGRRPVEDPC</sequence>
<feature type="compositionally biased region" description="Basic and acidic residues" evidence="4">
    <location>
        <begin position="2039"/>
        <end position="2053"/>
    </location>
</feature>
<gene>
    <name evidence="7" type="ORF">LAZ67_21002138</name>
</gene>
<dbReference type="InterPro" id="IPR036875">
    <property type="entry name" value="Znf_CCHC_sf"/>
</dbReference>
<dbReference type="InterPro" id="IPR057670">
    <property type="entry name" value="SH3_retrovirus"/>
</dbReference>
<feature type="region of interest" description="Disordered" evidence="4">
    <location>
        <begin position="2034"/>
        <end position="2059"/>
    </location>
</feature>
<proteinExistence type="predicted"/>
<dbReference type="Pfam" id="PF22936">
    <property type="entry name" value="Pol_BBD"/>
    <property type="match status" value="1"/>
</dbReference>
<dbReference type="InterPro" id="IPR001584">
    <property type="entry name" value="Integrase_cat-core"/>
</dbReference>
<dbReference type="PROSITE" id="PS50994">
    <property type="entry name" value="INTEGRASE"/>
    <property type="match status" value="2"/>
</dbReference>
<dbReference type="InterPro" id="IPR050951">
    <property type="entry name" value="Retrovirus_Pol_polyprotein"/>
</dbReference>
<dbReference type="SUPFAM" id="SSF53098">
    <property type="entry name" value="Ribonuclease H-like"/>
    <property type="match status" value="2"/>
</dbReference>